<dbReference type="EMBL" id="JACMSC010000009">
    <property type="protein sequence ID" value="KAG6507038.1"/>
    <property type="molecule type" value="Genomic_DNA"/>
</dbReference>
<feature type="region of interest" description="Disordered" evidence="1">
    <location>
        <begin position="1"/>
        <end position="32"/>
    </location>
</feature>
<dbReference type="PANTHER" id="PTHR31390:SF0">
    <property type="entry name" value="DOMAIN PROTEIN, PUTATIVE (DUF3527)-RELATED"/>
    <property type="match status" value="1"/>
</dbReference>
<evidence type="ECO:0000313" key="3">
    <source>
        <dbReference type="Proteomes" id="UP000734854"/>
    </source>
</evidence>
<reference evidence="2 3" key="1">
    <citation type="submission" date="2020-08" db="EMBL/GenBank/DDBJ databases">
        <title>Plant Genome Project.</title>
        <authorList>
            <person name="Zhang R.-G."/>
        </authorList>
    </citation>
    <scope>NUCLEOTIDE SEQUENCE [LARGE SCALE GENOMIC DNA]</scope>
    <source>
        <tissue evidence="2">Rhizome</tissue>
    </source>
</reference>
<dbReference type="AlphaFoldDB" id="A0A8J5L5M1"/>
<dbReference type="Pfam" id="PF12043">
    <property type="entry name" value="DUF3527"/>
    <property type="match status" value="1"/>
</dbReference>
<gene>
    <name evidence="2" type="ORF">ZIOFF_032378</name>
</gene>
<protein>
    <submittedName>
        <fullName evidence="2">Uncharacterized protein</fullName>
    </submittedName>
</protein>
<dbReference type="PANTHER" id="PTHR31390">
    <property type="entry name" value="EXPRESSED PROTEIN"/>
    <property type="match status" value="1"/>
</dbReference>
<proteinExistence type="predicted"/>
<organism evidence="2 3">
    <name type="scientific">Zingiber officinale</name>
    <name type="common">Ginger</name>
    <name type="synonym">Amomum zingiber</name>
    <dbReference type="NCBI Taxonomy" id="94328"/>
    <lineage>
        <taxon>Eukaryota</taxon>
        <taxon>Viridiplantae</taxon>
        <taxon>Streptophyta</taxon>
        <taxon>Embryophyta</taxon>
        <taxon>Tracheophyta</taxon>
        <taxon>Spermatophyta</taxon>
        <taxon>Magnoliopsida</taxon>
        <taxon>Liliopsida</taxon>
        <taxon>Zingiberales</taxon>
        <taxon>Zingiberaceae</taxon>
        <taxon>Zingiber</taxon>
    </lineage>
</organism>
<name>A0A8J5L5M1_ZINOF</name>
<evidence type="ECO:0000256" key="1">
    <source>
        <dbReference type="SAM" id="MobiDB-lite"/>
    </source>
</evidence>
<feature type="region of interest" description="Disordered" evidence="1">
    <location>
        <begin position="79"/>
        <end position="102"/>
    </location>
</feature>
<dbReference type="Proteomes" id="UP000734854">
    <property type="component" value="Unassembled WGS sequence"/>
</dbReference>
<dbReference type="InterPro" id="IPR021916">
    <property type="entry name" value="DUF3527"/>
</dbReference>
<keyword evidence="3" id="KW-1185">Reference proteome</keyword>
<comment type="caution">
    <text evidence="2">The sequence shown here is derived from an EMBL/GenBank/DDBJ whole genome shotgun (WGS) entry which is preliminary data.</text>
</comment>
<evidence type="ECO:0000313" key="2">
    <source>
        <dbReference type="EMBL" id="KAG6507038.1"/>
    </source>
</evidence>
<sequence length="1038" mass="116857">MEALGRGKRRLEVDGNPELPERLRVEDEEEEEREIQELEREVSEMARRVLDARKTNLDRILGGLSSELVAKRPPLPLRALTGSDAGETELPPSLEPNGGSLLGNADRTMVEKLLLVRAKMEGIISETPVVLKRANECILQIEKLEKCDLRSDLETEAVPYKKSQSQVKALQAYAYAVKTERFCRSELKVFQEMMLPSLAGDKRAAIELEDSTRLSLRESKEEPRDFSSHAAGVITKLPSLEKVIKGKSCVPKCHVFSEKRAQRSDYCSGASVEGAISVAYFLLLPGHQRQRPADFCCSPVKFFSISMGQDVVLECQSYSGASLRHQCLDWFDGKFTELNHRYSSSLEYKSMHSGKLSINDDNEVLKRGSMYQSAREVRRMRKEFEGRSKLDFRHCDDAFISFEIIDHLPQHDINKPNQFCDQKFLPLVSSSAESKPISDNTVNLISTSSVEFLDLSFRDLPDKPFTMDNSCLEFALEKDSVVDDCLDIYLHVADKQIPTKVAPGSLEPGLLKDQSSDGHEKVHHRNQEEIIYDGDSVKTPPKCYSENAEISNTNSEMKNCFAEARGSKTMFSPLKRIFDPIMKSRSVRDSSLAETHKPTSVFPIDIGKKVVSDNSLLNEVSIKEDTKSDLMQGLLAAAESPAHLHGFLKLDTENGRPSFEFSLQDSEEVLSANTRKTDDACNWVYTFHSSKKKSNSSRAPKGTHGSLPSLIGQMQASCYLCSEVIENGHLSNSIVMEFVLYDIARASRDLSVEESNVMKNLVIAEAPQRNNFEKYPDSSRLALSNHNSNSSTSYPWFSNELHPEYEIAAIAIQMLLPFDRKEIPKIRKEFSSKENQKGCKRPIIDQRKDTNRILNPCIVKVVTPCGNHGRPKADEDGPSSLLDRWRFGRGCDCGGWDMGCPIIVFDNLHGDERINHSREFKKPLLLFLQGSKEKVPALTVMADEKRQHAVHFHAHFSALQAFSICIAVLHASEVSSAVICKRSRRRLYPDSFRLLLEEEVRHLIEAVGNEEQRKGKEGVEQMPATFFLEPPISPMGRV</sequence>
<accession>A0A8J5L5M1</accession>